<gene>
    <name evidence="1" type="ORF">T01_3128</name>
    <name evidence="2" type="ORF">T01_9959</name>
</gene>
<dbReference type="EMBL" id="JYDH01001562">
    <property type="protein sequence ID" value="KRY24632.1"/>
    <property type="molecule type" value="Genomic_DNA"/>
</dbReference>
<evidence type="ECO:0000313" key="2">
    <source>
        <dbReference type="EMBL" id="KRY41626.1"/>
    </source>
</evidence>
<dbReference type="EMBL" id="JYDH01000007">
    <property type="protein sequence ID" value="KRY41626.1"/>
    <property type="molecule type" value="Genomic_DNA"/>
</dbReference>
<name>A0A0V1BXD7_TRISP</name>
<evidence type="ECO:0000313" key="3">
    <source>
        <dbReference type="Proteomes" id="UP000054776"/>
    </source>
</evidence>
<dbReference type="AlphaFoldDB" id="A0A0V1BXD7"/>
<comment type="caution">
    <text evidence="2">The sequence shown here is derived from an EMBL/GenBank/DDBJ whole genome shotgun (WGS) entry which is preliminary data.</text>
</comment>
<reference evidence="2 3" key="1">
    <citation type="submission" date="2015-01" db="EMBL/GenBank/DDBJ databases">
        <title>Evolution of Trichinella species and genotypes.</title>
        <authorList>
            <person name="Korhonen P.K."/>
            <person name="Edoardo P."/>
            <person name="Giuseppe L.R."/>
            <person name="Gasser R.B."/>
        </authorList>
    </citation>
    <scope>NUCLEOTIDE SEQUENCE [LARGE SCALE GENOMIC DNA]</scope>
    <source>
        <strain evidence="2">ISS3</strain>
    </source>
</reference>
<dbReference type="OrthoDB" id="5921465at2759"/>
<evidence type="ECO:0000313" key="1">
    <source>
        <dbReference type="EMBL" id="KRY24632.1"/>
    </source>
</evidence>
<protein>
    <submittedName>
        <fullName evidence="2">Uncharacterized protein</fullName>
    </submittedName>
</protein>
<accession>A0A0V1BXD7</accession>
<organism evidence="2 3">
    <name type="scientific">Trichinella spiralis</name>
    <name type="common">Trichina worm</name>
    <dbReference type="NCBI Taxonomy" id="6334"/>
    <lineage>
        <taxon>Eukaryota</taxon>
        <taxon>Metazoa</taxon>
        <taxon>Ecdysozoa</taxon>
        <taxon>Nematoda</taxon>
        <taxon>Enoplea</taxon>
        <taxon>Dorylaimia</taxon>
        <taxon>Trichinellida</taxon>
        <taxon>Trichinellidae</taxon>
        <taxon>Trichinella</taxon>
    </lineage>
</organism>
<proteinExistence type="predicted"/>
<dbReference type="InParanoid" id="A0A0V1BXD7"/>
<dbReference type="Proteomes" id="UP000054776">
    <property type="component" value="Unassembled WGS sequence"/>
</dbReference>
<keyword evidence="3" id="KW-1185">Reference proteome</keyword>
<sequence length="72" mass="7485">MSTALCIEEGSTAFCLLPFIAYFLLASSNLSQICSDAVAKGDFNTMAKSTTDKLPTAALAHSYLAGTGIGDF</sequence>